<evidence type="ECO:0000313" key="4">
    <source>
        <dbReference type="EMBL" id="AGK98015.1"/>
    </source>
</evidence>
<dbReference type="HOGENOM" id="CLU_013985_18_0_9"/>
<dbReference type="PATRIC" id="fig|86416.3.peg.3192"/>
<dbReference type="STRING" id="86416.Clopa_3203"/>
<proteinExistence type="predicted"/>
<protein>
    <submittedName>
        <fullName evidence="4">Acetyltransferase</fullName>
    </submittedName>
</protein>
<evidence type="ECO:0000256" key="2">
    <source>
        <dbReference type="ARBA" id="ARBA00023315"/>
    </source>
</evidence>
<organism evidence="4 5">
    <name type="scientific">Clostridium pasteurianum BC1</name>
    <dbReference type="NCBI Taxonomy" id="86416"/>
    <lineage>
        <taxon>Bacteria</taxon>
        <taxon>Bacillati</taxon>
        <taxon>Bacillota</taxon>
        <taxon>Clostridia</taxon>
        <taxon>Eubacteriales</taxon>
        <taxon>Clostridiaceae</taxon>
        <taxon>Clostridium</taxon>
    </lineage>
</organism>
<accession>R4KEJ4</accession>
<keyword evidence="2" id="KW-0012">Acyltransferase</keyword>
<dbReference type="PANTHER" id="PTHR42919">
    <property type="entry name" value="N-ALPHA-ACETYLTRANSFERASE"/>
    <property type="match status" value="1"/>
</dbReference>
<dbReference type="InterPro" id="IPR051556">
    <property type="entry name" value="N-term/lysine_N-AcTrnsfr"/>
</dbReference>
<dbReference type="PROSITE" id="PS51186">
    <property type="entry name" value="GNAT"/>
    <property type="match status" value="1"/>
</dbReference>
<dbReference type="InterPro" id="IPR000182">
    <property type="entry name" value="GNAT_dom"/>
</dbReference>
<dbReference type="eggNOG" id="COG0456">
    <property type="taxonomic scope" value="Bacteria"/>
</dbReference>
<dbReference type="CDD" id="cd04301">
    <property type="entry name" value="NAT_SF"/>
    <property type="match status" value="1"/>
</dbReference>
<dbReference type="EMBL" id="CP003261">
    <property type="protein sequence ID" value="AGK98015.1"/>
    <property type="molecule type" value="Genomic_DNA"/>
</dbReference>
<dbReference type="GO" id="GO:0016747">
    <property type="term" value="F:acyltransferase activity, transferring groups other than amino-acyl groups"/>
    <property type="evidence" value="ECO:0007669"/>
    <property type="project" value="InterPro"/>
</dbReference>
<dbReference type="InterPro" id="IPR016181">
    <property type="entry name" value="Acyl_CoA_acyltransferase"/>
</dbReference>
<reference evidence="4 5" key="1">
    <citation type="submission" date="2012-01" db="EMBL/GenBank/DDBJ databases">
        <title>Complete sequence of chromosome of Clostridium pasteurianum BC1.</title>
        <authorList>
            <consortium name="US DOE Joint Genome Institute"/>
            <person name="Lucas S."/>
            <person name="Han J."/>
            <person name="Lapidus A."/>
            <person name="Cheng J.-F."/>
            <person name="Goodwin L."/>
            <person name="Pitluck S."/>
            <person name="Peters L."/>
            <person name="Mikhailova N."/>
            <person name="Teshima H."/>
            <person name="Detter J.C."/>
            <person name="Han C."/>
            <person name="Tapia R."/>
            <person name="Land M."/>
            <person name="Hauser L."/>
            <person name="Kyrpides N."/>
            <person name="Ivanova N."/>
            <person name="Pagani I."/>
            <person name="Dunn J."/>
            <person name="Taghavi S."/>
            <person name="Francis A."/>
            <person name="van der Lelie D."/>
            <person name="Woyke T."/>
        </authorList>
    </citation>
    <scope>NUCLEOTIDE SEQUENCE [LARGE SCALE GENOMIC DNA]</scope>
    <source>
        <strain evidence="4 5">BC1</strain>
    </source>
</reference>
<gene>
    <name evidence="4" type="ORF">Clopa_3203</name>
</gene>
<dbReference type="AlphaFoldDB" id="R4KEJ4"/>
<dbReference type="Gene3D" id="3.40.630.30">
    <property type="match status" value="1"/>
</dbReference>
<evidence type="ECO:0000313" key="5">
    <source>
        <dbReference type="Proteomes" id="UP000013523"/>
    </source>
</evidence>
<dbReference type="PANTHER" id="PTHR42919:SF8">
    <property type="entry name" value="N-ALPHA-ACETYLTRANSFERASE 50"/>
    <property type="match status" value="1"/>
</dbReference>
<dbReference type="Proteomes" id="UP000013523">
    <property type="component" value="Chromosome"/>
</dbReference>
<evidence type="ECO:0000256" key="1">
    <source>
        <dbReference type="ARBA" id="ARBA00022679"/>
    </source>
</evidence>
<evidence type="ECO:0000259" key="3">
    <source>
        <dbReference type="PROSITE" id="PS51186"/>
    </source>
</evidence>
<dbReference type="RefSeq" id="WP_015616303.1">
    <property type="nucleotide sequence ID" value="NC_021182.1"/>
</dbReference>
<dbReference type="Pfam" id="PF00583">
    <property type="entry name" value="Acetyltransf_1"/>
    <property type="match status" value="1"/>
</dbReference>
<dbReference type="SUPFAM" id="SSF55729">
    <property type="entry name" value="Acyl-CoA N-acyltransferases (Nat)"/>
    <property type="match status" value="1"/>
</dbReference>
<name>R4KEJ4_CLOPA</name>
<dbReference type="KEGG" id="cpas:Clopa_3203"/>
<keyword evidence="5" id="KW-1185">Reference proteome</keyword>
<sequence>MDNIIIEKCNLKDIKKLKKIGERTFYETFYDENLKENIEDYIEKNFSYEQLENEIKNNDSRFYVVQNDNEIIAYMKLNFIRKQTNKVYDKSLEIQRIYVAQEYKGKHIGKKLIEKAVKIAKSNNQSYIWLGVWEKNINAISFYEKQGFKKYSSHIFKLGQDEQIDNLMKLIL</sequence>
<keyword evidence="1 4" id="KW-0808">Transferase</keyword>
<feature type="domain" description="N-acetyltransferase" evidence="3">
    <location>
        <begin position="4"/>
        <end position="172"/>
    </location>
</feature>